<dbReference type="CDD" id="cd01745">
    <property type="entry name" value="GATase1_2"/>
    <property type="match status" value="1"/>
</dbReference>
<evidence type="ECO:0000313" key="2">
    <source>
        <dbReference type="Proteomes" id="UP001501447"/>
    </source>
</evidence>
<organism evidence="1 2">
    <name type="scientific">Streptomyces axinellae</name>
    <dbReference type="NCBI Taxonomy" id="552788"/>
    <lineage>
        <taxon>Bacteria</taxon>
        <taxon>Bacillati</taxon>
        <taxon>Actinomycetota</taxon>
        <taxon>Actinomycetes</taxon>
        <taxon>Kitasatosporales</taxon>
        <taxon>Streptomycetaceae</taxon>
        <taxon>Streptomyces</taxon>
    </lineage>
</organism>
<dbReference type="Proteomes" id="UP001501447">
    <property type="component" value="Unassembled WGS sequence"/>
</dbReference>
<name>A0ABN3PLK2_9ACTN</name>
<dbReference type="Pfam" id="PF07722">
    <property type="entry name" value="Peptidase_C26"/>
    <property type="match status" value="1"/>
</dbReference>
<dbReference type="RefSeq" id="WP_344561115.1">
    <property type="nucleotide sequence ID" value="NZ_BAAARJ010000001.1"/>
</dbReference>
<reference evidence="1 2" key="1">
    <citation type="journal article" date="2019" name="Int. J. Syst. Evol. Microbiol.">
        <title>The Global Catalogue of Microorganisms (GCM) 10K type strain sequencing project: providing services to taxonomists for standard genome sequencing and annotation.</title>
        <authorList>
            <consortium name="The Broad Institute Genomics Platform"/>
            <consortium name="The Broad Institute Genome Sequencing Center for Infectious Disease"/>
            <person name="Wu L."/>
            <person name="Ma J."/>
        </authorList>
    </citation>
    <scope>NUCLEOTIDE SEQUENCE [LARGE SCALE GENOMIC DNA]</scope>
    <source>
        <strain evidence="1 2">JCM 16373</strain>
    </source>
</reference>
<dbReference type="InterPro" id="IPR011697">
    <property type="entry name" value="Peptidase_C26"/>
</dbReference>
<dbReference type="PANTHER" id="PTHR43235">
    <property type="entry name" value="GLUTAMINE AMIDOTRANSFERASE PB2B2.05-RELATED"/>
    <property type="match status" value="1"/>
</dbReference>
<keyword evidence="2" id="KW-1185">Reference proteome</keyword>
<dbReference type="InterPro" id="IPR044668">
    <property type="entry name" value="PuuD-like"/>
</dbReference>
<keyword evidence="1" id="KW-0378">Hydrolase</keyword>
<proteinExistence type="predicted"/>
<comment type="caution">
    <text evidence="1">The sequence shown here is derived from an EMBL/GenBank/DDBJ whole genome shotgun (WGS) entry which is preliminary data.</text>
</comment>
<dbReference type="Gene3D" id="3.40.50.880">
    <property type="match status" value="1"/>
</dbReference>
<sequence>MTPTSPPAPPPPLIGISTYLEPSAHWGDWHLPAALLPARYHRLVQRAGARAVLLPPDDDPAAAADTVARLDALVTAGGPDVDPACYGAPRAPESGPAHPERDAWELALTREALAQGVPLLGICRGMQVLNVARGGTLVQHLPRTHAHRGAPGIFTTHPVEPVPGTLLASVLPGPADVPTYHHQAVDRLGEGLVAGAYAAVDGTVEALELPGAAAFVLAVQWHPEAGEDLRLMRALATEASGRIRARGEAEA</sequence>
<protein>
    <submittedName>
        <fullName evidence="1">Gamma-glutamyl-gamma-aminobutyrate hydrolase family protein</fullName>
    </submittedName>
</protein>
<dbReference type="SUPFAM" id="SSF52317">
    <property type="entry name" value="Class I glutamine amidotransferase-like"/>
    <property type="match status" value="1"/>
</dbReference>
<dbReference type="InterPro" id="IPR029062">
    <property type="entry name" value="Class_I_gatase-like"/>
</dbReference>
<evidence type="ECO:0000313" key="1">
    <source>
        <dbReference type="EMBL" id="GAA2592551.1"/>
    </source>
</evidence>
<dbReference type="PANTHER" id="PTHR43235:SF1">
    <property type="entry name" value="GLUTAMINE AMIDOTRANSFERASE PB2B2.05-RELATED"/>
    <property type="match status" value="1"/>
</dbReference>
<gene>
    <name evidence="1" type="ORF">GCM10009863_01930</name>
</gene>
<dbReference type="PROSITE" id="PS51273">
    <property type="entry name" value="GATASE_TYPE_1"/>
    <property type="match status" value="1"/>
</dbReference>
<dbReference type="EMBL" id="BAAARJ010000001">
    <property type="protein sequence ID" value="GAA2592551.1"/>
    <property type="molecule type" value="Genomic_DNA"/>
</dbReference>
<dbReference type="GO" id="GO:0016787">
    <property type="term" value="F:hydrolase activity"/>
    <property type="evidence" value="ECO:0007669"/>
    <property type="project" value="UniProtKB-KW"/>
</dbReference>
<accession>A0ABN3PLK2</accession>